<dbReference type="EMBL" id="PQXF01000001">
    <property type="protein sequence ID" value="PXF62089.1"/>
    <property type="molecule type" value="Genomic_DNA"/>
</dbReference>
<evidence type="ECO:0000313" key="2">
    <source>
        <dbReference type="Proteomes" id="UP000248329"/>
    </source>
</evidence>
<dbReference type="Proteomes" id="UP000248329">
    <property type="component" value="Unassembled WGS sequence"/>
</dbReference>
<sequence>MSIRISIIGFGAVGQGIADALMRTDYPIEVVAIVDSRGAVVDAAGVDLASALQRKRVTGAVAAADADAAGMTALDIIAGVDHEIMVEATPTDIITGGIGLSHIRGAFESGRHVVTSNKGPLVVAYSELCGIARKNDLHFRFEATVGGAMPAINLSNEALAGNRIISIEGVLNGTCNYILTRMDDEGVSYKHALGEAQELGIAEADPSADVDGIDTAAKIVILANSVFGMDAGYDDVDVTGITKITPESFKLAKEEGHTIKLIGEIRNGVLKVAPKMVPKNHPLSIGGTFNLASIQTELAGRITIGGIGAGSVETASAVLSDILWIEQAIRD</sequence>
<evidence type="ECO:0000313" key="1">
    <source>
        <dbReference type="EMBL" id="PXF62089.1"/>
    </source>
</evidence>
<reference evidence="1" key="1">
    <citation type="submission" date="2018-01" db="EMBL/GenBank/DDBJ databases">
        <authorList>
            <person name="Krukenberg V."/>
        </authorList>
    </citation>
    <scope>NUCLEOTIDE SEQUENCE</scope>
    <source>
        <strain evidence="1">E20ANME2</strain>
    </source>
</reference>
<name>A0AC61L6R5_9EURY</name>
<proteinExistence type="predicted"/>
<organism evidence="1 2">
    <name type="scientific">Candidatus Methanogaster sp</name>
    <dbReference type="NCBI Taxonomy" id="3386292"/>
    <lineage>
        <taxon>Archaea</taxon>
        <taxon>Methanobacteriati</taxon>
        <taxon>Methanobacteriota</taxon>
        <taxon>Stenosarchaea group</taxon>
        <taxon>Methanomicrobia</taxon>
        <taxon>Methanosarcinales</taxon>
        <taxon>ANME-2 cluster</taxon>
        <taxon>Candidatus Methanogasteraceae</taxon>
        <taxon>Candidatus Methanogaster</taxon>
    </lineage>
</organism>
<protein>
    <submittedName>
        <fullName evidence="1">Homoserine dehydrogenase</fullName>
    </submittedName>
</protein>
<accession>A0AC61L6R5</accession>
<comment type="caution">
    <text evidence="1">The sequence shown here is derived from an EMBL/GenBank/DDBJ whole genome shotgun (WGS) entry which is preliminary data.</text>
</comment>
<gene>
    <name evidence="1" type="ORF">C4B59_00275</name>
</gene>